<proteinExistence type="predicted"/>
<name>A0A419W9P5_9BACT</name>
<comment type="caution">
    <text evidence="1">The sequence shown here is derived from an EMBL/GenBank/DDBJ whole genome shotgun (WGS) entry which is preliminary data.</text>
</comment>
<dbReference type="Proteomes" id="UP000283387">
    <property type="component" value="Unassembled WGS sequence"/>
</dbReference>
<keyword evidence="2" id="KW-1185">Reference proteome</keyword>
<sequence>MGFNWGYWCYPSVMRCVLKFSEVVLIESAQGAFVRGGCHCHLADRWLEGRGDDGGLGESEHSPGCRSRQGGLVCERFFIGLRYWLRLITNQIDVLFNPGVSSSRTGCSFCLDTKRTKRSRLPEAIAAHRSLSTLHA</sequence>
<organism evidence="1 2">
    <name type="scientific">Mangrovibacterium diazotrophicum</name>
    <dbReference type="NCBI Taxonomy" id="1261403"/>
    <lineage>
        <taxon>Bacteria</taxon>
        <taxon>Pseudomonadati</taxon>
        <taxon>Bacteroidota</taxon>
        <taxon>Bacteroidia</taxon>
        <taxon>Marinilabiliales</taxon>
        <taxon>Prolixibacteraceae</taxon>
        <taxon>Mangrovibacterium</taxon>
    </lineage>
</organism>
<gene>
    <name evidence="1" type="ORF">BC643_2502</name>
</gene>
<evidence type="ECO:0000313" key="2">
    <source>
        <dbReference type="Proteomes" id="UP000283387"/>
    </source>
</evidence>
<evidence type="ECO:0000313" key="1">
    <source>
        <dbReference type="EMBL" id="RKD92132.1"/>
    </source>
</evidence>
<accession>A0A419W9P5</accession>
<dbReference type="AlphaFoldDB" id="A0A419W9P5"/>
<protein>
    <submittedName>
        <fullName evidence="1">Uncharacterized protein</fullName>
    </submittedName>
</protein>
<reference evidence="1 2" key="1">
    <citation type="submission" date="2018-09" db="EMBL/GenBank/DDBJ databases">
        <title>Genomic Encyclopedia of Archaeal and Bacterial Type Strains, Phase II (KMG-II): from individual species to whole genera.</title>
        <authorList>
            <person name="Goeker M."/>
        </authorList>
    </citation>
    <scope>NUCLEOTIDE SEQUENCE [LARGE SCALE GENOMIC DNA]</scope>
    <source>
        <strain evidence="1 2">DSM 27148</strain>
    </source>
</reference>
<dbReference type="EMBL" id="RAPN01000001">
    <property type="protein sequence ID" value="RKD92132.1"/>
    <property type="molecule type" value="Genomic_DNA"/>
</dbReference>